<accession>A0AAV9K2Q1</accession>
<evidence type="ECO:0000313" key="2">
    <source>
        <dbReference type="Proteomes" id="UP001311915"/>
    </source>
</evidence>
<organism evidence="1 2">
    <name type="scientific">Solanum pinnatisectum</name>
    <name type="common">tansyleaf nightshade</name>
    <dbReference type="NCBI Taxonomy" id="50273"/>
    <lineage>
        <taxon>Eukaryota</taxon>
        <taxon>Viridiplantae</taxon>
        <taxon>Streptophyta</taxon>
        <taxon>Embryophyta</taxon>
        <taxon>Tracheophyta</taxon>
        <taxon>Spermatophyta</taxon>
        <taxon>Magnoliopsida</taxon>
        <taxon>eudicotyledons</taxon>
        <taxon>Gunneridae</taxon>
        <taxon>Pentapetalae</taxon>
        <taxon>asterids</taxon>
        <taxon>lamiids</taxon>
        <taxon>Solanales</taxon>
        <taxon>Solanaceae</taxon>
        <taxon>Solanoideae</taxon>
        <taxon>Solaneae</taxon>
        <taxon>Solanum</taxon>
    </lineage>
</organism>
<gene>
    <name evidence="1" type="ORF">R3W88_033001</name>
</gene>
<reference evidence="1 2" key="1">
    <citation type="submission" date="2023-10" db="EMBL/GenBank/DDBJ databases">
        <title>Genome-Wide Identification Analysis in wild type Solanum Pinnatisectum Reveals Some Genes Defensing Phytophthora Infestans.</title>
        <authorList>
            <person name="Sun C."/>
        </authorList>
    </citation>
    <scope>NUCLEOTIDE SEQUENCE [LARGE SCALE GENOMIC DNA]</scope>
    <source>
        <strain evidence="1">LQN</strain>
        <tissue evidence="1">Leaf</tissue>
    </source>
</reference>
<dbReference type="EMBL" id="JAWPEI010000014">
    <property type="protein sequence ID" value="KAK4707454.1"/>
    <property type="molecule type" value="Genomic_DNA"/>
</dbReference>
<evidence type="ECO:0000313" key="1">
    <source>
        <dbReference type="EMBL" id="KAK4707454.1"/>
    </source>
</evidence>
<comment type="caution">
    <text evidence="1">The sequence shown here is derived from an EMBL/GenBank/DDBJ whole genome shotgun (WGS) entry which is preliminary data.</text>
</comment>
<sequence>MGPTMEPPVRGLLDPMFSVGLSFTPADSLELLTESIPPFLQTIQNRLLECISAILSRSHHAMLRQSNALSREHLSKFTPQVPELSSSQLVLLASQALARFNFKFCIVDLGLQGHDLLEFARGFVVVYLEDEDGATRKDVALCCCKLIANSFLAMSSAQFSPSRINSSSGKRHQLVKRSNLLVIGIGSHKEKGN</sequence>
<keyword evidence="2" id="KW-1185">Reference proteome</keyword>
<dbReference type="AlphaFoldDB" id="A0AAV9K2Q1"/>
<proteinExistence type="predicted"/>
<name>A0AAV9K2Q1_9SOLN</name>
<protein>
    <submittedName>
        <fullName evidence="1">Uncharacterized protein</fullName>
    </submittedName>
</protein>
<dbReference type="Proteomes" id="UP001311915">
    <property type="component" value="Unassembled WGS sequence"/>
</dbReference>